<evidence type="ECO:0000259" key="6">
    <source>
        <dbReference type="SMART" id="SM00941"/>
    </source>
</evidence>
<dbReference type="Pfam" id="PF07831">
    <property type="entry name" value="PYNP_C"/>
    <property type="match status" value="1"/>
</dbReference>
<dbReference type="PANTHER" id="PTHR10515">
    <property type="entry name" value="THYMIDINE PHOSPHORYLASE"/>
    <property type="match status" value="1"/>
</dbReference>
<evidence type="ECO:0000256" key="2">
    <source>
        <dbReference type="ARBA" id="ARBA00022679"/>
    </source>
</evidence>
<dbReference type="InterPro" id="IPR000312">
    <property type="entry name" value="Glycosyl_Trfase_fam3"/>
</dbReference>
<dbReference type="Gene3D" id="1.20.970.50">
    <property type="match status" value="1"/>
</dbReference>
<dbReference type="GO" id="GO:0006213">
    <property type="term" value="P:pyrimidine nucleoside metabolic process"/>
    <property type="evidence" value="ECO:0007669"/>
    <property type="project" value="InterPro"/>
</dbReference>
<sequence>MIGVSSDIPGDAQQFHPNIGSSEPAEPSFARARRLRLHTHHELVAIMRTDSPVCHAEGLAAHTQVYIRNGSQPIAATLYQVEGDFLAGDEIGLSEAAWVALGVEEGTVVQVGHAPPLESIACVRQRIYGHRLNGAALTSIVGDVVAGRYADVHLAAFLTATATLPFDEDETYHLTRAMVEAGDRLRWPSEIVVDKHCVGGLPGNRTSPIVVAIAAACGLTMPKTSSRAITSPAGTADTMETLTRVDLDLGAMQRVVAVEGGCLAWGGAVCLSPADDIFIGVERALDIDTEGQLIASVLSKKIAAGATHVVLDIPIGPTAKVRSVAAAERLEATLGAVAARFGLVIRCVQTDGTQPVGRAIGPALEARDVLAVLTGDADAPPGLRDRACTLAGVVLELGKVAEEGQGRARAERTLADGSAWDRFQRICQAQGGMRTPPTARLTHPILAAHSGRVTHIDNRRIARLAKLAGAPDSPAAGMLLHVRLGDDVIAGQPLLTLHAQSQGEMAYALTYAAANADMLAIVP</sequence>
<evidence type="ECO:0000313" key="7">
    <source>
        <dbReference type="EMBL" id="KEQ55570.1"/>
    </source>
</evidence>
<dbReference type="GO" id="GO:0005829">
    <property type="term" value="C:cytosol"/>
    <property type="evidence" value="ECO:0007669"/>
    <property type="project" value="TreeGrafter"/>
</dbReference>
<dbReference type="NCBIfam" id="NF003338">
    <property type="entry name" value="PRK04350.1"/>
    <property type="match status" value="1"/>
</dbReference>
<dbReference type="InterPro" id="IPR017459">
    <property type="entry name" value="Glycosyl_Trfase_fam3_N_dom"/>
</dbReference>
<dbReference type="GO" id="GO:0009032">
    <property type="term" value="F:thymidine phosphorylase activity"/>
    <property type="evidence" value="ECO:0007669"/>
    <property type="project" value="UniProtKB-UniRule"/>
</dbReference>
<dbReference type="GO" id="GO:0006206">
    <property type="term" value="P:pyrimidine nucleobase metabolic process"/>
    <property type="evidence" value="ECO:0007669"/>
    <property type="project" value="InterPro"/>
</dbReference>
<evidence type="ECO:0000313" key="8">
    <source>
        <dbReference type="Proteomes" id="UP000028411"/>
    </source>
</evidence>
<dbReference type="InterPro" id="IPR035902">
    <property type="entry name" value="Nuc_phospho_transferase"/>
</dbReference>
<reference evidence="7 8" key="1">
    <citation type="submission" date="2014-02" db="EMBL/GenBank/DDBJ databases">
        <title>Whole genome sequence of Sphingobium chlorophenolicum NBRC 16172.</title>
        <authorList>
            <person name="Gan H.M."/>
            <person name="Gan H.Y."/>
            <person name="Chew T.H."/>
            <person name="Savka M.A."/>
        </authorList>
    </citation>
    <scope>NUCLEOTIDE SEQUENCE [LARGE SCALE GENOMIC DNA]</scope>
    <source>
        <strain evidence="7 8">NBRC 16172</strain>
    </source>
</reference>
<dbReference type="SMART" id="SM00941">
    <property type="entry name" value="PYNP_C"/>
    <property type="match status" value="1"/>
</dbReference>
<dbReference type="EMBL" id="JFHR01000001">
    <property type="protein sequence ID" value="KEQ55570.1"/>
    <property type="molecule type" value="Genomic_DNA"/>
</dbReference>
<dbReference type="Proteomes" id="UP000028411">
    <property type="component" value="Unassembled WGS sequence"/>
</dbReference>
<feature type="domain" description="Pyrimidine nucleoside phosphorylase C-terminal" evidence="6">
    <location>
        <begin position="452"/>
        <end position="519"/>
    </location>
</feature>
<evidence type="ECO:0000256" key="5">
    <source>
        <dbReference type="SAM" id="MobiDB-lite"/>
    </source>
</evidence>
<dbReference type="eggNOG" id="COG0213">
    <property type="taxonomic scope" value="Bacteria"/>
</dbReference>
<evidence type="ECO:0000256" key="4">
    <source>
        <dbReference type="HAMAP-Rule" id="MF_00703"/>
    </source>
</evidence>
<dbReference type="InterPro" id="IPR036320">
    <property type="entry name" value="Glycosyl_Trfase_fam3_N_dom_sf"/>
</dbReference>
<dbReference type="InterPro" id="IPR017872">
    <property type="entry name" value="Pyrmidine_PPase_CS"/>
</dbReference>
<comment type="catalytic activity">
    <reaction evidence="3 4">
        <text>thymidine + phosphate = 2-deoxy-alpha-D-ribose 1-phosphate + thymine</text>
        <dbReference type="Rhea" id="RHEA:16037"/>
        <dbReference type="ChEBI" id="CHEBI:17748"/>
        <dbReference type="ChEBI" id="CHEBI:17821"/>
        <dbReference type="ChEBI" id="CHEBI:43474"/>
        <dbReference type="ChEBI" id="CHEBI:57259"/>
        <dbReference type="EC" id="2.4.2.4"/>
    </reaction>
</comment>
<dbReference type="Pfam" id="PF00591">
    <property type="entry name" value="Glycos_transf_3"/>
    <property type="match status" value="1"/>
</dbReference>
<comment type="similarity">
    <text evidence="4">Belongs to the thymidine/pyrimidine-nucleoside phosphorylase family. Type 2 subfamily.</text>
</comment>
<dbReference type="SUPFAM" id="SSF52418">
    <property type="entry name" value="Nucleoside phosphorylase/phosphoribosyltransferase catalytic domain"/>
    <property type="match status" value="1"/>
</dbReference>
<dbReference type="InterPro" id="IPR000053">
    <property type="entry name" value="Thymidine/pyrmidine_PPase"/>
</dbReference>
<dbReference type="InterPro" id="IPR036566">
    <property type="entry name" value="PYNP-like_C_sf"/>
</dbReference>
<organism evidence="7 8">
    <name type="scientific">Sphingobium chlorophenolicum</name>
    <dbReference type="NCBI Taxonomy" id="46429"/>
    <lineage>
        <taxon>Bacteria</taxon>
        <taxon>Pseudomonadati</taxon>
        <taxon>Pseudomonadota</taxon>
        <taxon>Alphaproteobacteria</taxon>
        <taxon>Sphingomonadales</taxon>
        <taxon>Sphingomonadaceae</taxon>
        <taxon>Sphingobium</taxon>
    </lineage>
</organism>
<proteinExistence type="inferred from homology"/>
<protein>
    <recommendedName>
        <fullName evidence="4">Putative thymidine phosphorylase</fullName>
        <ecNumber evidence="4">2.4.2.4</ecNumber>
    </recommendedName>
    <alternativeName>
        <fullName evidence="4">TdRPase</fullName>
    </alternativeName>
</protein>
<dbReference type="PATRIC" id="fig|46429.4.peg.208"/>
<dbReference type="InterPro" id="IPR013102">
    <property type="entry name" value="PYNP_C"/>
</dbReference>
<comment type="caution">
    <text evidence="7">The sequence shown here is derived from an EMBL/GenBank/DDBJ whole genome shotgun (WGS) entry which is preliminary data.</text>
</comment>
<dbReference type="NCBIfam" id="TIGR02645">
    <property type="entry name" value="ARCH_P_rylase"/>
    <property type="match status" value="1"/>
</dbReference>
<dbReference type="PROSITE" id="PS00647">
    <property type="entry name" value="THYMID_PHOSPHORYLASE"/>
    <property type="match status" value="1"/>
</dbReference>
<dbReference type="InterPro" id="IPR028579">
    <property type="entry name" value="Thym_Pase_Put"/>
</dbReference>
<dbReference type="HAMAP" id="MF_00703">
    <property type="entry name" value="Thymid_phosp_2"/>
    <property type="match status" value="1"/>
</dbReference>
<dbReference type="EC" id="2.4.2.4" evidence="4"/>
<dbReference type="Pfam" id="PF02885">
    <property type="entry name" value="Glycos_trans_3N"/>
    <property type="match status" value="1"/>
</dbReference>
<dbReference type="PANTHER" id="PTHR10515:SF0">
    <property type="entry name" value="THYMIDINE PHOSPHORYLASE"/>
    <property type="match status" value="1"/>
</dbReference>
<name>A0A081RK47_SPHCR</name>
<keyword evidence="2 4" id="KW-0808">Transferase</keyword>
<dbReference type="InterPro" id="IPR013466">
    <property type="entry name" value="Thymidine/AMP_Pase"/>
</dbReference>
<accession>A0A081RK47</accession>
<gene>
    <name evidence="7" type="ORF">BV95_00209</name>
</gene>
<dbReference type="SUPFAM" id="SSF54680">
    <property type="entry name" value="Pyrimidine nucleoside phosphorylase C-terminal domain"/>
    <property type="match status" value="1"/>
</dbReference>
<evidence type="ECO:0000256" key="3">
    <source>
        <dbReference type="ARBA" id="ARBA00048550"/>
    </source>
</evidence>
<dbReference type="Gene3D" id="3.90.1170.30">
    <property type="entry name" value="Pyrimidine nucleoside phosphorylase-like, C-terminal domain"/>
    <property type="match status" value="1"/>
</dbReference>
<dbReference type="GO" id="GO:0004645">
    <property type="term" value="F:1,4-alpha-oligoglucan phosphorylase activity"/>
    <property type="evidence" value="ECO:0007669"/>
    <property type="project" value="InterPro"/>
</dbReference>
<dbReference type="Gene3D" id="3.40.1030.10">
    <property type="entry name" value="Nucleoside phosphorylase/phosphoribosyltransferase catalytic domain"/>
    <property type="match status" value="1"/>
</dbReference>
<keyword evidence="1 4" id="KW-0328">Glycosyltransferase</keyword>
<dbReference type="SUPFAM" id="SSF47648">
    <property type="entry name" value="Nucleoside phosphorylase/phosphoribosyltransferase N-terminal domain"/>
    <property type="match status" value="1"/>
</dbReference>
<dbReference type="AlphaFoldDB" id="A0A081RK47"/>
<feature type="region of interest" description="Disordered" evidence="5">
    <location>
        <begin position="1"/>
        <end position="27"/>
    </location>
</feature>
<evidence type="ECO:0000256" key="1">
    <source>
        <dbReference type="ARBA" id="ARBA00022676"/>
    </source>
</evidence>